<sequence>MSGRTSAGGISPRRVAMRGAPGTPGAPCPVEVLPERRVHRAPSLWNNGVP</sequence>
<proteinExistence type="predicted"/>
<accession>E3KTX6</accession>
<dbReference type="GeneID" id="10538903"/>
<name>E3KTX6_PUCGT</name>
<protein>
    <submittedName>
        <fullName evidence="2">Uncharacterized protein</fullName>
    </submittedName>
</protein>
<dbReference type="RefSeq" id="XP_003332090.2">
    <property type="nucleotide sequence ID" value="XM_003332042.2"/>
</dbReference>
<evidence type="ECO:0000313" key="2">
    <source>
        <dbReference type="EMBL" id="EFP87671.2"/>
    </source>
</evidence>
<dbReference type="AlphaFoldDB" id="E3KTX6"/>
<keyword evidence="3" id="KW-1185">Reference proteome</keyword>
<reference evidence="3" key="2">
    <citation type="journal article" date="2011" name="Proc. Natl. Acad. Sci. U.S.A.">
        <title>Obligate biotrophy features unraveled by the genomic analysis of rust fungi.</title>
        <authorList>
            <person name="Duplessis S."/>
            <person name="Cuomo C.A."/>
            <person name="Lin Y.-C."/>
            <person name="Aerts A."/>
            <person name="Tisserant E."/>
            <person name="Veneault-Fourrey C."/>
            <person name="Joly D.L."/>
            <person name="Hacquard S."/>
            <person name="Amselem J."/>
            <person name="Cantarel B.L."/>
            <person name="Chiu R."/>
            <person name="Coutinho P.M."/>
            <person name="Feau N."/>
            <person name="Field M."/>
            <person name="Frey P."/>
            <person name="Gelhaye E."/>
            <person name="Goldberg J."/>
            <person name="Grabherr M.G."/>
            <person name="Kodira C.D."/>
            <person name="Kohler A."/>
            <person name="Kuees U."/>
            <person name="Lindquist E.A."/>
            <person name="Lucas S.M."/>
            <person name="Mago R."/>
            <person name="Mauceli E."/>
            <person name="Morin E."/>
            <person name="Murat C."/>
            <person name="Pangilinan J.L."/>
            <person name="Park R."/>
            <person name="Pearson M."/>
            <person name="Quesneville H."/>
            <person name="Rouhier N."/>
            <person name="Sakthikumar S."/>
            <person name="Salamov A.A."/>
            <person name="Schmutz J."/>
            <person name="Selles B."/>
            <person name="Shapiro H."/>
            <person name="Tanguay P."/>
            <person name="Tuskan G.A."/>
            <person name="Henrissat B."/>
            <person name="Van de Peer Y."/>
            <person name="Rouze P."/>
            <person name="Ellis J.G."/>
            <person name="Dodds P.N."/>
            <person name="Schein J.E."/>
            <person name="Zhong S."/>
            <person name="Hamelin R.C."/>
            <person name="Grigoriev I.V."/>
            <person name="Szabo L.J."/>
            <person name="Martin F."/>
        </authorList>
    </citation>
    <scope>NUCLEOTIDE SEQUENCE [LARGE SCALE GENOMIC DNA]</scope>
    <source>
        <strain evidence="3">CRL 75-36-700-3 / race SCCL</strain>
    </source>
</reference>
<evidence type="ECO:0000313" key="3">
    <source>
        <dbReference type="Proteomes" id="UP000008783"/>
    </source>
</evidence>
<evidence type="ECO:0000256" key="1">
    <source>
        <dbReference type="SAM" id="MobiDB-lite"/>
    </source>
</evidence>
<dbReference type="HOGENOM" id="CLU_3125689_0_0_1"/>
<dbReference type="KEGG" id="pgr:PGTG_13457"/>
<dbReference type="VEuPathDB" id="FungiDB:PGTG_13457"/>
<dbReference type="EMBL" id="DS178308">
    <property type="protein sequence ID" value="EFP87671.2"/>
    <property type="molecule type" value="Genomic_DNA"/>
</dbReference>
<reference key="1">
    <citation type="submission" date="2007-01" db="EMBL/GenBank/DDBJ databases">
        <title>The Genome Sequence of Puccinia graminis f. sp. tritici Strain CRL 75-36-700-3.</title>
        <authorList>
            <consortium name="The Broad Institute Genome Sequencing Platform"/>
            <person name="Birren B."/>
            <person name="Lander E."/>
            <person name="Galagan J."/>
            <person name="Nusbaum C."/>
            <person name="Devon K."/>
            <person name="Cuomo C."/>
            <person name="Jaffe D."/>
            <person name="Butler J."/>
            <person name="Alvarez P."/>
            <person name="Gnerre S."/>
            <person name="Grabherr M."/>
            <person name="Mauceli E."/>
            <person name="Brockman W."/>
            <person name="Young S."/>
            <person name="LaButti K."/>
            <person name="Sykes S."/>
            <person name="DeCaprio D."/>
            <person name="Crawford M."/>
            <person name="Koehrsen M."/>
            <person name="Engels R."/>
            <person name="Montgomery P."/>
            <person name="Pearson M."/>
            <person name="Howarth C."/>
            <person name="Larson L."/>
            <person name="White J."/>
            <person name="Zeng Q."/>
            <person name="Kodira C."/>
            <person name="Yandava C."/>
            <person name="Alvarado L."/>
            <person name="O'Leary S."/>
            <person name="Szabo L."/>
            <person name="Dean R."/>
            <person name="Schein J."/>
        </authorList>
    </citation>
    <scope>NUCLEOTIDE SEQUENCE</scope>
    <source>
        <strain>CRL 75-36-700-3</strain>
    </source>
</reference>
<dbReference type="Proteomes" id="UP000008783">
    <property type="component" value="Unassembled WGS sequence"/>
</dbReference>
<feature type="region of interest" description="Disordered" evidence="1">
    <location>
        <begin position="1"/>
        <end position="30"/>
    </location>
</feature>
<dbReference type="InParanoid" id="E3KTX6"/>
<organism evidence="2 3">
    <name type="scientific">Puccinia graminis f. sp. tritici (strain CRL 75-36-700-3 / race SCCL)</name>
    <name type="common">Black stem rust fungus</name>
    <dbReference type="NCBI Taxonomy" id="418459"/>
    <lineage>
        <taxon>Eukaryota</taxon>
        <taxon>Fungi</taxon>
        <taxon>Dikarya</taxon>
        <taxon>Basidiomycota</taxon>
        <taxon>Pucciniomycotina</taxon>
        <taxon>Pucciniomycetes</taxon>
        <taxon>Pucciniales</taxon>
        <taxon>Pucciniaceae</taxon>
        <taxon>Puccinia</taxon>
    </lineage>
</organism>
<gene>
    <name evidence="2" type="ORF">PGTG_13457</name>
</gene>